<accession>A0A8S5RFR1</accession>
<evidence type="ECO:0000313" key="1">
    <source>
        <dbReference type="EMBL" id="DAE30216.1"/>
    </source>
</evidence>
<reference evidence="1" key="1">
    <citation type="journal article" date="2021" name="Proc. Natl. Acad. Sci. U.S.A.">
        <title>A Catalog of Tens of Thousands of Viruses from Human Metagenomes Reveals Hidden Associations with Chronic Diseases.</title>
        <authorList>
            <person name="Tisza M.J."/>
            <person name="Buck C.B."/>
        </authorList>
    </citation>
    <scope>NUCLEOTIDE SEQUENCE</scope>
    <source>
        <strain evidence="1">Ct5rm7</strain>
    </source>
</reference>
<organism evidence="1">
    <name type="scientific">virus sp. ct5rm7</name>
    <dbReference type="NCBI Taxonomy" id="2827298"/>
    <lineage>
        <taxon>Viruses</taxon>
    </lineage>
</organism>
<proteinExistence type="predicted"/>
<protein>
    <submittedName>
        <fullName evidence="1">Uncharacterized protein</fullName>
    </submittedName>
</protein>
<sequence length="115" mass="13441">MARKLHVAKVWQVEYKNPGMYGCDSQDAFYNILMMFGVENSAEDIYTDDFEIERSKLQQLKRHIVGQDDTFRQHAEALHAELEKIQMSAEEFIAVIDSLIYDSDQSDAYVHVSWF</sequence>
<name>A0A8S5RFR1_9VIRU</name>
<dbReference type="EMBL" id="BK059103">
    <property type="protein sequence ID" value="DAE30216.1"/>
    <property type="molecule type" value="Genomic_DNA"/>
</dbReference>